<feature type="domain" description="Amine oxidase" evidence="2">
    <location>
        <begin position="29"/>
        <end position="299"/>
    </location>
</feature>
<dbReference type="InterPro" id="IPR002937">
    <property type="entry name" value="Amino_oxidase"/>
</dbReference>
<dbReference type="EMBL" id="RQGC01000012">
    <property type="protein sequence ID" value="TGL39384.1"/>
    <property type="molecule type" value="Genomic_DNA"/>
</dbReference>
<dbReference type="GO" id="GO:0016491">
    <property type="term" value="F:oxidoreductase activity"/>
    <property type="evidence" value="ECO:0007669"/>
    <property type="project" value="InterPro"/>
</dbReference>
<dbReference type="PROSITE" id="PS51257">
    <property type="entry name" value="PROKAR_LIPOPROTEIN"/>
    <property type="match status" value="1"/>
</dbReference>
<dbReference type="OrthoDB" id="9814556at2"/>
<accession>A0A5F1ZPX2</accession>
<keyword evidence="1" id="KW-0812">Transmembrane</keyword>
<reference evidence="5 6" key="2">
    <citation type="journal article" date="2019" name="PLoS Negl. Trop. Dis.">
        <title>Revisiting the worldwide diversity of Leptospira species in the environment.</title>
        <authorList>
            <person name="Vincent A.T."/>
            <person name="Schiettekatte O."/>
            <person name="Bourhy P."/>
            <person name="Veyrier F.J."/>
            <person name="Picardeau M."/>
        </authorList>
    </citation>
    <scope>NUCLEOTIDE SEQUENCE [LARGE SCALE GENOMIC DNA]</scope>
    <source>
        <strain evidence="5">201702690</strain>
        <strain evidence="3 6">SSW18</strain>
    </source>
</reference>
<dbReference type="Gene3D" id="3.50.50.60">
    <property type="entry name" value="FAD/NAD(P)-binding domain"/>
    <property type="match status" value="1"/>
</dbReference>
<dbReference type="Gene3D" id="1.10.405.20">
    <property type="match status" value="1"/>
</dbReference>
<evidence type="ECO:0000256" key="1">
    <source>
        <dbReference type="SAM" id="Phobius"/>
    </source>
</evidence>
<keyword evidence="5" id="KW-1185">Reference proteome</keyword>
<protein>
    <submittedName>
        <fullName evidence="3">NADP transhydrogenase subunit alpha</fullName>
    </submittedName>
</protein>
<dbReference type="EMBL" id="RQER01000005">
    <property type="protein sequence ID" value="TGK01778.1"/>
    <property type="molecule type" value="Genomic_DNA"/>
</dbReference>
<comment type="caution">
    <text evidence="3">The sequence shown here is derived from an EMBL/GenBank/DDBJ whole genome shotgun (WGS) entry which is preliminary data.</text>
</comment>
<evidence type="ECO:0000259" key="2">
    <source>
        <dbReference type="Pfam" id="PF01593"/>
    </source>
</evidence>
<dbReference type="SUPFAM" id="SSF51905">
    <property type="entry name" value="FAD/NAD(P)-binding domain"/>
    <property type="match status" value="1"/>
</dbReference>
<feature type="transmembrane region" description="Helical" evidence="1">
    <location>
        <begin position="21"/>
        <end position="38"/>
    </location>
</feature>
<gene>
    <name evidence="3" type="ORF">EHO57_08210</name>
    <name evidence="4" type="ORF">EHQ53_14970</name>
</gene>
<dbReference type="InterPro" id="IPR050464">
    <property type="entry name" value="Zeta_carotene_desat/Oxidored"/>
</dbReference>
<dbReference type="AlphaFoldDB" id="A0A5F1ZPX2"/>
<sequence>MKRTLTKKKTSKKITPRKKQKLAIVGTGIAGMGCAHFLQNDFDLSIFEKGDYIGGHTNTVFVKEEGENLPIDTGFIVFNHVTYPNLKRLFEELDVPTKKTSMSFSVQHVPDNLEFCGSGLNGLFAQRKNIFNLRYLRLLLNINRFNEEAPKILKDPKYKDYSLSRYVDEAGFHPDLLTYYLVPMSSAVWSTPEDLMLEFPAYSLVRFFLNHGFLGLNTQHQWYTVHGGSIEYVKRLTQPIHKRFKIGSAVQGVETVSGGKAKLLFKGGRSETFDKVILACHADTSLSILKKPNSLQKELLSQFKYQENIATLHTDDSVMPKTRSTWSSWNYRMDEIEGRIYPHTIYWMNSLQDVSRKKDYFLSIGDPGKIDPKKVLRRIRYEHPLFHVGSLKAQERLSELNAKGPVYFCGSYFRYGFHEDGLWSARNLSEQLLGKKVWD</sequence>
<organism evidence="3 6">
    <name type="scientific">Leptospira langatensis</name>
    <dbReference type="NCBI Taxonomy" id="2484983"/>
    <lineage>
        <taxon>Bacteria</taxon>
        <taxon>Pseudomonadati</taxon>
        <taxon>Spirochaetota</taxon>
        <taxon>Spirochaetia</taxon>
        <taxon>Leptospirales</taxon>
        <taxon>Leptospiraceae</taxon>
        <taxon>Leptospira</taxon>
    </lineage>
</organism>
<proteinExistence type="predicted"/>
<dbReference type="Proteomes" id="UP000297273">
    <property type="component" value="Unassembled WGS sequence"/>
</dbReference>
<dbReference type="Pfam" id="PF01593">
    <property type="entry name" value="Amino_oxidase"/>
    <property type="match status" value="1"/>
</dbReference>
<evidence type="ECO:0000313" key="6">
    <source>
        <dbReference type="Proteomes" id="UP000297946"/>
    </source>
</evidence>
<keyword evidence="1" id="KW-1133">Transmembrane helix</keyword>
<dbReference type="RefSeq" id="WP_135646577.1">
    <property type="nucleotide sequence ID" value="NZ_RQER01000005.1"/>
</dbReference>
<dbReference type="PANTHER" id="PTHR42923">
    <property type="entry name" value="PROTOPORPHYRINOGEN OXIDASE"/>
    <property type="match status" value="1"/>
</dbReference>
<dbReference type="InterPro" id="IPR036188">
    <property type="entry name" value="FAD/NAD-bd_sf"/>
</dbReference>
<reference evidence="4" key="1">
    <citation type="submission" date="2018-10" db="EMBL/GenBank/DDBJ databases">
        <authorList>
            <person name="Vincent A.T."/>
            <person name="Schiettekatte O."/>
            <person name="Bourhy P."/>
            <person name="Veyrier F.J."/>
            <person name="Picardeau M."/>
        </authorList>
    </citation>
    <scope>NUCLEOTIDE SEQUENCE</scope>
    <source>
        <strain evidence="4">201702690</strain>
    </source>
</reference>
<name>A0A5F1ZPX2_9LEPT</name>
<dbReference type="PANTHER" id="PTHR42923:SF17">
    <property type="entry name" value="AMINE OXIDASE DOMAIN-CONTAINING PROTEIN"/>
    <property type="match status" value="1"/>
</dbReference>
<evidence type="ECO:0000313" key="3">
    <source>
        <dbReference type="EMBL" id="TGK01778.1"/>
    </source>
</evidence>
<evidence type="ECO:0000313" key="4">
    <source>
        <dbReference type="EMBL" id="TGL39384.1"/>
    </source>
</evidence>
<evidence type="ECO:0000313" key="5">
    <source>
        <dbReference type="Proteomes" id="UP000297273"/>
    </source>
</evidence>
<dbReference type="Proteomes" id="UP000297946">
    <property type="component" value="Unassembled WGS sequence"/>
</dbReference>
<keyword evidence="1" id="KW-0472">Membrane</keyword>
<dbReference type="Gene3D" id="3.30.70.1990">
    <property type="match status" value="1"/>
</dbReference>